<sequence>MASKKEKSLGRGIDALFAENGVDAGEETVVDLTLADIRPNPYQPRQKFDTKGLNDLAASIEKTGVFQPIIVRQPDKQIQRYEILAGERRFRASKIAGKSTIPGIIREVTEEQMMEIAVLENLQREDLTPLEEAEAYDTLMTKLTLTQAQVSERLGKSRPYIANYLRLLGLPKAVKDMLQRNELSMGQARTLLSLKDKTKLVALAKRAVSEGMTVRAVEAEVNKLNGAAKKLAKKPAKKKSPFLRSTENQLQEHFGTQVSINEGNKDHQGHIEIEYLSNDDLNRILDLLNIQSD</sequence>
<dbReference type="Pfam" id="PF23552">
    <property type="entry name" value="ParB_C"/>
    <property type="match status" value="1"/>
</dbReference>
<dbReference type="InterPro" id="IPR003115">
    <property type="entry name" value="ParB_N"/>
</dbReference>
<dbReference type="InterPro" id="IPR057240">
    <property type="entry name" value="ParB_dimer_C"/>
</dbReference>
<dbReference type="InterPro" id="IPR050336">
    <property type="entry name" value="Chromosome_partition/occlusion"/>
</dbReference>
<dbReference type="CDD" id="cd16393">
    <property type="entry name" value="SPO0J_N"/>
    <property type="match status" value="1"/>
</dbReference>
<dbReference type="PANTHER" id="PTHR33375:SF1">
    <property type="entry name" value="CHROMOSOME-PARTITIONING PROTEIN PARB-RELATED"/>
    <property type="match status" value="1"/>
</dbReference>
<evidence type="ECO:0000313" key="6">
    <source>
        <dbReference type="Proteomes" id="UP001596283"/>
    </source>
</evidence>
<feature type="domain" description="ParB-like N-terminal" evidence="4">
    <location>
        <begin position="30"/>
        <end position="122"/>
    </location>
</feature>
<evidence type="ECO:0000256" key="2">
    <source>
        <dbReference type="ARBA" id="ARBA00022829"/>
    </source>
</evidence>
<evidence type="ECO:0000259" key="4">
    <source>
        <dbReference type="SMART" id="SM00470"/>
    </source>
</evidence>
<accession>A0ABW1TF31</accession>
<dbReference type="NCBIfam" id="TIGR00180">
    <property type="entry name" value="parB_part"/>
    <property type="match status" value="1"/>
</dbReference>
<dbReference type="SUPFAM" id="SSF109709">
    <property type="entry name" value="KorB DNA-binding domain-like"/>
    <property type="match status" value="1"/>
</dbReference>
<dbReference type="Pfam" id="PF17762">
    <property type="entry name" value="HTH_ParB"/>
    <property type="match status" value="1"/>
</dbReference>
<dbReference type="Gene3D" id="3.90.1530.30">
    <property type="match status" value="1"/>
</dbReference>
<name>A0ABW1TF31_9LACO</name>
<dbReference type="Pfam" id="PF02195">
    <property type="entry name" value="ParB_N"/>
    <property type="match status" value="1"/>
</dbReference>
<dbReference type="SUPFAM" id="SSF110849">
    <property type="entry name" value="ParB/Sulfiredoxin"/>
    <property type="match status" value="1"/>
</dbReference>
<proteinExistence type="inferred from homology"/>
<comment type="caution">
    <text evidence="5">The sequence shown here is derived from an EMBL/GenBank/DDBJ whole genome shotgun (WGS) entry which is preliminary data.</text>
</comment>
<evidence type="ECO:0000313" key="5">
    <source>
        <dbReference type="EMBL" id="MFC6260586.1"/>
    </source>
</evidence>
<dbReference type="SMART" id="SM00470">
    <property type="entry name" value="ParB"/>
    <property type="match status" value="1"/>
</dbReference>
<organism evidence="5 6">
    <name type="scientific">Levilactobacillus fujinensis</name>
    <dbReference type="NCBI Taxonomy" id="2486024"/>
    <lineage>
        <taxon>Bacteria</taxon>
        <taxon>Bacillati</taxon>
        <taxon>Bacillota</taxon>
        <taxon>Bacilli</taxon>
        <taxon>Lactobacillales</taxon>
        <taxon>Lactobacillaceae</taxon>
        <taxon>Levilactobacillus</taxon>
    </lineage>
</organism>
<reference evidence="6" key="1">
    <citation type="journal article" date="2019" name="Int. J. Syst. Evol. Microbiol.">
        <title>The Global Catalogue of Microorganisms (GCM) 10K type strain sequencing project: providing services to taxonomists for standard genome sequencing and annotation.</title>
        <authorList>
            <consortium name="The Broad Institute Genomics Platform"/>
            <consortium name="The Broad Institute Genome Sequencing Center for Infectious Disease"/>
            <person name="Wu L."/>
            <person name="Ma J."/>
        </authorList>
    </citation>
    <scope>NUCLEOTIDE SEQUENCE [LARGE SCALE GENOMIC DNA]</scope>
    <source>
        <strain evidence="6">CCM 8908</strain>
    </source>
</reference>
<keyword evidence="3" id="KW-0238">DNA-binding</keyword>
<keyword evidence="6" id="KW-1185">Reference proteome</keyword>
<dbReference type="EMBL" id="JBHSSI010000034">
    <property type="protein sequence ID" value="MFC6260586.1"/>
    <property type="molecule type" value="Genomic_DNA"/>
</dbReference>
<dbReference type="PANTHER" id="PTHR33375">
    <property type="entry name" value="CHROMOSOME-PARTITIONING PROTEIN PARB-RELATED"/>
    <property type="match status" value="1"/>
</dbReference>
<evidence type="ECO:0000256" key="1">
    <source>
        <dbReference type="ARBA" id="ARBA00006295"/>
    </source>
</evidence>
<keyword evidence="2" id="KW-0159">Chromosome partition</keyword>
<protein>
    <submittedName>
        <fullName evidence="5">ParB/RepB/Spo0J family partition protein</fullName>
    </submittedName>
</protein>
<dbReference type="InterPro" id="IPR004437">
    <property type="entry name" value="ParB/RepB/Spo0J"/>
</dbReference>
<evidence type="ECO:0000256" key="3">
    <source>
        <dbReference type="ARBA" id="ARBA00023125"/>
    </source>
</evidence>
<dbReference type="InterPro" id="IPR036086">
    <property type="entry name" value="ParB/Sulfiredoxin_sf"/>
</dbReference>
<gene>
    <name evidence="5" type="ORF">ACFP1C_06440</name>
</gene>
<dbReference type="Gene3D" id="1.10.10.2830">
    <property type="match status" value="1"/>
</dbReference>
<dbReference type="Proteomes" id="UP001596283">
    <property type="component" value="Unassembled WGS sequence"/>
</dbReference>
<comment type="similarity">
    <text evidence="1">Belongs to the ParB family.</text>
</comment>
<dbReference type="InterPro" id="IPR041468">
    <property type="entry name" value="HTH_ParB/Spo0J"/>
</dbReference>
<dbReference type="RefSeq" id="WP_125686269.1">
    <property type="nucleotide sequence ID" value="NZ_JBHSSI010000034.1"/>
</dbReference>